<proteinExistence type="predicted"/>
<keyword evidence="2" id="KW-0732">Signal</keyword>
<feature type="signal peptide" evidence="2">
    <location>
        <begin position="1"/>
        <end position="23"/>
    </location>
</feature>
<dbReference type="PROSITE" id="PS51257">
    <property type="entry name" value="PROKAR_LIPOPROTEIN"/>
    <property type="match status" value="1"/>
</dbReference>
<accession>A0ABP9ERA1</accession>
<evidence type="ECO:0000313" key="4">
    <source>
        <dbReference type="Proteomes" id="UP001500457"/>
    </source>
</evidence>
<protein>
    <recommendedName>
        <fullName evidence="5">DUF3558 domain-containing protein</fullName>
    </recommendedName>
</protein>
<evidence type="ECO:0000313" key="3">
    <source>
        <dbReference type="EMBL" id="GAA4884666.1"/>
    </source>
</evidence>
<dbReference type="Proteomes" id="UP001500457">
    <property type="component" value="Unassembled WGS sequence"/>
</dbReference>
<evidence type="ECO:0008006" key="5">
    <source>
        <dbReference type="Google" id="ProtNLM"/>
    </source>
</evidence>
<comment type="caution">
    <text evidence="3">The sequence shown here is derived from an EMBL/GenBank/DDBJ whole genome shotgun (WGS) entry which is preliminary data.</text>
</comment>
<dbReference type="EMBL" id="BAABHQ010000012">
    <property type="protein sequence ID" value="GAA4884666.1"/>
    <property type="molecule type" value="Genomic_DNA"/>
</dbReference>
<gene>
    <name evidence="3" type="ORF">GCM10023203_41010</name>
</gene>
<dbReference type="InterPro" id="IPR024520">
    <property type="entry name" value="DUF3558"/>
</dbReference>
<feature type="chain" id="PRO_5045631779" description="DUF3558 domain-containing protein" evidence="2">
    <location>
        <begin position="24"/>
        <end position="189"/>
    </location>
</feature>
<dbReference type="Pfam" id="PF12079">
    <property type="entry name" value="DUF3558"/>
    <property type="match status" value="1"/>
</dbReference>
<evidence type="ECO:0000256" key="2">
    <source>
        <dbReference type="SAM" id="SignalP"/>
    </source>
</evidence>
<dbReference type="RefSeq" id="WP_274232568.1">
    <property type="nucleotide sequence ID" value="NZ_BAABHQ010000012.1"/>
</dbReference>
<reference evidence="4" key="1">
    <citation type="journal article" date="2019" name="Int. J. Syst. Evol. Microbiol.">
        <title>The Global Catalogue of Microorganisms (GCM) 10K type strain sequencing project: providing services to taxonomists for standard genome sequencing and annotation.</title>
        <authorList>
            <consortium name="The Broad Institute Genomics Platform"/>
            <consortium name="The Broad Institute Genome Sequencing Center for Infectious Disease"/>
            <person name="Wu L."/>
            <person name="Ma J."/>
        </authorList>
    </citation>
    <scope>NUCLEOTIDE SEQUENCE [LARGE SCALE GENOMIC DNA]</scope>
    <source>
        <strain evidence="4">JCM 17983</strain>
    </source>
</reference>
<feature type="region of interest" description="Disordered" evidence="1">
    <location>
        <begin position="25"/>
        <end position="44"/>
    </location>
</feature>
<organism evidence="3 4">
    <name type="scientific">Actinomycetospora straminea</name>
    <dbReference type="NCBI Taxonomy" id="663607"/>
    <lineage>
        <taxon>Bacteria</taxon>
        <taxon>Bacillati</taxon>
        <taxon>Actinomycetota</taxon>
        <taxon>Actinomycetes</taxon>
        <taxon>Pseudonocardiales</taxon>
        <taxon>Pseudonocardiaceae</taxon>
        <taxon>Actinomycetospora</taxon>
    </lineage>
</organism>
<keyword evidence="4" id="KW-1185">Reference proteome</keyword>
<evidence type="ECO:0000256" key="1">
    <source>
        <dbReference type="SAM" id="MobiDB-lite"/>
    </source>
</evidence>
<sequence>MIALGRAALAVLLFALAGCGSEAAPAAPPAGDGRHGAALPQAPRDVRPLSADPCAAITAAQLRALGFEPAGERVTLPTGEASCEWRGPAGSPYTNVGVATARDILVDTYRVRQFSIFRPTTIDDLPAVVEQTNATSISCNVTVGTAQNQGFLVIYDGTFKPDGQPNDPCGQAQQIAQRVVAALPMLPAK</sequence>
<name>A0ABP9ERA1_9PSEU</name>